<dbReference type="CDD" id="cd06583">
    <property type="entry name" value="PGRP"/>
    <property type="match status" value="1"/>
</dbReference>
<evidence type="ECO:0000259" key="5">
    <source>
        <dbReference type="SMART" id="SM00644"/>
    </source>
</evidence>
<feature type="domain" description="N-acetylmuramoyl-L-alanine amidase" evidence="5">
    <location>
        <begin position="52"/>
        <end position="208"/>
    </location>
</feature>
<evidence type="ECO:0000256" key="3">
    <source>
        <dbReference type="ARBA" id="ARBA00022801"/>
    </source>
</evidence>
<dbReference type="InterPro" id="IPR051206">
    <property type="entry name" value="NAMLAA_amidase_2"/>
</dbReference>
<evidence type="ECO:0000256" key="1">
    <source>
        <dbReference type="ARBA" id="ARBA00001561"/>
    </source>
</evidence>
<protein>
    <recommendedName>
        <fullName evidence="2">N-acetylmuramoyl-L-alanine amidase</fullName>
        <ecNumber evidence="2">3.5.1.28</ecNumber>
    </recommendedName>
</protein>
<dbReference type="SMART" id="SM00644">
    <property type="entry name" value="Ami_2"/>
    <property type="match status" value="1"/>
</dbReference>
<dbReference type="EC" id="3.5.1.28" evidence="2"/>
<dbReference type="Gene3D" id="3.40.80.10">
    <property type="entry name" value="Peptidoglycan recognition protein-like"/>
    <property type="match status" value="1"/>
</dbReference>
<gene>
    <name evidence="6" type="ORF">COT51_00290</name>
</gene>
<dbReference type="GO" id="GO:0008745">
    <property type="term" value="F:N-acetylmuramoyl-L-alanine amidase activity"/>
    <property type="evidence" value="ECO:0007669"/>
    <property type="project" value="UniProtKB-EC"/>
</dbReference>
<dbReference type="Pfam" id="PF01510">
    <property type="entry name" value="Amidase_2"/>
    <property type="match status" value="1"/>
</dbReference>
<evidence type="ECO:0000256" key="2">
    <source>
        <dbReference type="ARBA" id="ARBA00011901"/>
    </source>
</evidence>
<sequence>MNLTNPLWYQDPKIQNFVSLFSKEKLTKEEKSFKHEVLTFLKQNHFYIADQGYDWDKWRLPIDTAIIHHTSSSPTISLNELNILGLRLYINQYLTDADVKNQPLYSGHYWFGKNHAKENATFVSYHYLVRPSGKIIQLVDDKAYLWHAGNLEVNRRSIGIALAGKFIDKEPEAAALAAARTIIKDHKISSENIFGHCEISKTKTECPGNLFLSSWKAKLFA</sequence>
<organism evidence="6 7">
    <name type="scientific">candidate division WWE3 bacterium CG08_land_8_20_14_0_20_41_15</name>
    <dbReference type="NCBI Taxonomy" id="1975086"/>
    <lineage>
        <taxon>Bacteria</taxon>
        <taxon>Katanobacteria</taxon>
    </lineage>
</organism>
<accession>A0A2H0XAF7</accession>
<reference evidence="7" key="1">
    <citation type="submission" date="2017-09" db="EMBL/GenBank/DDBJ databases">
        <title>Depth-based differentiation of microbial function through sediment-hosted aquifers and enrichment of novel symbionts in the deep terrestrial subsurface.</title>
        <authorList>
            <person name="Probst A.J."/>
            <person name="Ladd B."/>
            <person name="Jarett J.K."/>
            <person name="Geller-Mcgrath D.E."/>
            <person name="Sieber C.M.K."/>
            <person name="Emerson J.B."/>
            <person name="Anantharaman K."/>
            <person name="Thomas B.C."/>
            <person name="Malmstrom R."/>
            <person name="Stieglmeier M."/>
            <person name="Klingl A."/>
            <person name="Woyke T."/>
            <person name="Ryan C.M."/>
            <person name="Banfield J.F."/>
        </authorList>
    </citation>
    <scope>NUCLEOTIDE SEQUENCE [LARGE SCALE GENOMIC DNA]</scope>
</reference>
<name>A0A2H0XAF7_UNCKA</name>
<dbReference type="InterPro" id="IPR036505">
    <property type="entry name" value="Amidase/PGRP_sf"/>
</dbReference>
<proteinExistence type="predicted"/>
<keyword evidence="3" id="KW-0378">Hydrolase</keyword>
<dbReference type="InterPro" id="IPR002502">
    <property type="entry name" value="Amidase_domain"/>
</dbReference>
<dbReference type="Proteomes" id="UP000231098">
    <property type="component" value="Unassembled WGS sequence"/>
</dbReference>
<dbReference type="GO" id="GO:0009254">
    <property type="term" value="P:peptidoglycan turnover"/>
    <property type="evidence" value="ECO:0007669"/>
    <property type="project" value="TreeGrafter"/>
</dbReference>
<dbReference type="GO" id="GO:0071555">
    <property type="term" value="P:cell wall organization"/>
    <property type="evidence" value="ECO:0007669"/>
    <property type="project" value="UniProtKB-KW"/>
</dbReference>
<evidence type="ECO:0000313" key="7">
    <source>
        <dbReference type="Proteomes" id="UP000231098"/>
    </source>
</evidence>
<evidence type="ECO:0000313" key="6">
    <source>
        <dbReference type="EMBL" id="PIS21896.1"/>
    </source>
</evidence>
<dbReference type="SUPFAM" id="SSF55846">
    <property type="entry name" value="N-acetylmuramoyl-L-alanine amidase-like"/>
    <property type="match status" value="1"/>
</dbReference>
<comment type="caution">
    <text evidence="6">The sequence shown here is derived from an EMBL/GenBank/DDBJ whole genome shotgun (WGS) entry which is preliminary data.</text>
</comment>
<comment type="catalytic activity">
    <reaction evidence="1">
        <text>Hydrolyzes the link between N-acetylmuramoyl residues and L-amino acid residues in certain cell-wall glycopeptides.</text>
        <dbReference type="EC" id="3.5.1.28"/>
    </reaction>
</comment>
<dbReference type="AlphaFoldDB" id="A0A2H0XAF7"/>
<dbReference type="EMBL" id="PEYV01000005">
    <property type="protein sequence ID" value="PIS21896.1"/>
    <property type="molecule type" value="Genomic_DNA"/>
</dbReference>
<evidence type="ECO:0000256" key="4">
    <source>
        <dbReference type="ARBA" id="ARBA00023316"/>
    </source>
</evidence>
<dbReference type="PANTHER" id="PTHR30417:SF1">
    <property type="entry name" value="N-ACETYLMURAMOYL-L-ALANINE AMIDASE AMID"/>
    <property type="match status" value="1"/>
</dbReference>
<dbReference type="PANTHER" id="PTHR30417">
    <property type="entry name" value="N-ACETYLMURAMOYL-L-ALANINE AMIDASE AMID"/>
    <property type="match status" value="1"/>
</dbReference>
<keyword evidence="4" id="KW-0961">Cell wall biogenesis/degradation</keyword>
<dbReference type="GO" id="GO:0009253">
    <property type="term" value="P:peptidoglycan catabolic process"/>
    <property type="evidence" value="ECO:0007669"/>
    <property type="project" value="InterPro"/>
</dbReference>